<dbReference type="Proteomes" id="UP000712281">
    <property type="component" value="Unassembled WGS sequence"/>
</dbReference>
<reference evidence="2" key="1">
    <citation type="submission" date="2019-12" db="EMBL/GenBank/DDBJ databases">
        <title>Genome sequencing and annotation of Brassica cretica.</title>
        <authorList>
            <person name="Studholme D.J."/>
            <person name="Sarris P.F."/>
        </authorList>
    </citation>
    <scope>NUCLEOTIDE SEQUENCE</scope>
    <source>
        <strain evidence="2">PFS-001/15</strain>
        <tissue evidence="2">Leaf</tissue>
    </source>
</reference>
<gene>
    <name evidence="2" type="ORF">F2Q68_00027910</name>
</gene>
<proteinExistence type="predicted"/>
<feature type="region of interest" description="Disordered" evidence="1">
    <location>
        <begin position="140"/>
        <end position="169"/>
    </location>
</feature>
<sequence length="263" mass="29491">MMKIRDRIVHFEKLDLEMERSRKQLEEMKNLLFTDQLNIFFHTRRSRKAEDRAERRNPSSGSANPAPEVSLLPFSLFFTLFSVLLHNPGQYACVLWVGKSSSFCLRLTVVRSGVLGVVARFPATLVREMARGFGRHPQLLGSTSLDGGETSGGRFEGEWTERRNPSSGLANPAPEKILLKFLFETDGGKIRRAWSRGEISGDSGPGDGAWLRETPSAAWIYFLDGGKTSRGRFKGELRVTTFEVQEDEEFSIMHLFGGEAIGS</sequence>
<dbReference type="EMBL" id="QGKW02001911">
    <property type="protein sequence ID" value="KAF2566301.1"/>
    <property type="molecule type" value="Genomic_DNA"/>
</dbReference>
<comment type="caution">
    <text evidence="2">The sequence shown here is derived from an EMBL/GenBank/DDBJ whole genome shotgun (WGS) entry which is preliminary data.</text>
</comment>
<evidence type="ECO:0000313" key="2">
    <source>
        <dbReference type="EMBL" id="KAF2566301.1"/>
    </source>
</evidence>
<protein>
    <submittedName>
        <fullName evidence="2">Uncharacterized protein</fullName>
    </submittedName>
</protein>
<evidence type="ECO:0000313" key="3">
    <source>
        <dbReference type="Proteomes" id="UP000712281"/>
    </source>
</evidence>
<evidence type="ECO:0000256" key="1">
    <source>
        <dbReference type="SAM" id="MobiDB-lite"/>
    </source>
</evidence>
<organism evidence="2 3">
    <name type="scientific">Brassica cretica</name>
    <name type="common">Mustard</name>
    <dbReference type="NCBI Taxonomy" id="69181"/>
    <lineage>
        <taxon>Eukaryota</taxon>
        <taxon>Viridiplantae</taxon>
        <taxon>Streptophyta</taxon>
        <taxon>Embryophyta</taxon>
        <taxon>Tracheophyta</taxon>
        <taxon>Spermatophyta</taxon>
        <taxon>Magnoliopsida</taxon>
        <taxon>eudicotyledons</taxon>
        <taxon>Gunneridae</taxon>
        <taxon>Pentapetalae</taxon>
        <taxon>rosids</taxon>
        <taxon>malvids</taxon>
        <taxon>Brassicales</taxon>
        <taxon>Brassicaceae</taxon>
        <taxon>Brassiceae</taxon>
        <taxon>Brassica</taxon>
    </lineage>
</organism>
<dbReference type="AlphaFoldDB" id="A0A8S9I8W3"/>
<feature type="compositionally biased region" description="Basic and acidic residues" evidence="1">
    <location>
        <begin position="155"/>
        <end position="164"/>
    </location>
</feature>
<name>A0A8S9I8W3_BRACR</name>
<accession>A0A8S9I8W3</accession>